<protein>
    <submittedName>
        <fullName evidence="7">Colicin-like bacteriocin tRNase domain-containing protein</fullName>
    </submittedName>
</protein>
<feature type="domain" description="Pyosin/cloacin translocation" evidence="5">
    <location>
        <begin position="114"/>
        <end position="342"/>
    </location>
</feature>
<feature type="domain" description="Pyosin/cloacin translocation" evidence="6">
    <location>
        <begin position="510"/>
        <end position="650"/>
    </location>
</feature>
<keyword evidence="4" id="KW-0175">Coiled coil</keyword>
<evidence type="ECO:0000259" key="6">
    <source>
        <dbReference type="Pfam" id="PF06958"/>
    </source>
</evidence>
<name>A0AAW9LI14_KLEAE</name>
<dbReference type="Proteomes" id="UP001303386">
    <property type="component" value="Unassembled WGS sequence"/>
</dbReference>
<accession>A0AAW9LI14</accession>
<dbReference type="GO" id="GO:0042742">
    <property type="term" value="P:defense response to bacterium"/>
    <property type="evidence" value="ECO:0007669"/>
    <property type="project" value="UniProtKB-KW"/>
</dbReference>
<dbReference type="AlphaFoldDB" id="A0AAW9LI14"/>
<evidence type="ECO:0000313" key="8">
    <source>
        <dbReference type="Proteomes" id="UP001303386"/>
    </source>
</evidence>
<proteinExistence type="predicted"/>
<sequence length="800" mass="85271">MSDINEYDYNHGIPPKDGLVWSPADEDGPGRWAWETNGVDTQPFPGTNQPGMIVWPKRPNDIKQWYDPKGYQSGVLGIGWSDYSLDGVSNSQNTVMHGYPFRATLNREIELGEPPGWTVYLYEGTTQTDATAAARKALDQGLASGLPDATRAGVVPFARLDPDPSNPEKISRIMTVLPLGAVTDVPASSLPAMPGTVNVQRSVSDIVQNGKQYLVMNGGKQFSVPVVDAAPVKDKTPQTNRYVPDVWQAVIAPGLPAMIFATDRLHNTRLLPQPYGPDTSGMHVEIGSYGPSGYTSAANNGDVIIRFPASTGASPIYVSTIKVLDQDALNQRQIAENTLRNRAETAAKEEVARREEEARRAEELRRAEATRKENYAKAGVLDTPFYTPDMVKSAGTLLGAPGAILLNRAPGMIQLSAIAARVSSAISGAASAVMTGAADLSGWMASAVWRAATGVAGVATVSTAGVSVAAVAMGFWPGKAGGGDDSKVPGRDINMLAAQARLFTAGKVSIEPGMTSVNLPVRGFITTEANGKQSLMLVKTGQGGVSATVPVLSAVRDTISGLDKIKVPSVAGVHGRTILINPVPIGPTAPSHTGNSSPVPVTPVHTGTDVKQADSIVTTTLPAADIPPLQDFIYWQPDATGTGVEPIYVVMSGIYGETNAKGKSSGRPFNTDRAGGPIQSLDWKTAVIDREGVNKVKLHTGRFTESDANKVMIERLEKILSGELNATDTDKRYYTHEIRELERYRNLGVADGTLPANAAEVWNNTHTATLEDYKLGNSETLLYTPEALKAAEEQELRELK</sequence>
<evidence type="ECO:0000256" key="1">
    <source>
        <dbReference type="ARBA" id="ARBA00022529"/>
    </source>
</evidence>
<dbReference type="Pfam" id="PF06958">
    <property type="entry name" value="Pyocin_S"/>
    <property type="match status" value="1"/>
</dbReference>
<evidence type="ECO:0000256" key="4">
    <source>
        <dbReference type="SAM" id="Coils"/>
    </source>
</evidence>
<keyword evidence="1" id="KW-0929">Antimicrobial</keyword>
<evidence type="ECO:0000256" key="3">
    <source>
        <dbReference type="ARBA" id="ARBA00023048"/>
    </source>
</evidence>
<evidence type="ECO:0000259" key="5">
    <source>
        <dbReference type="Pfam" id="PF03515"/>
    </source>
</evidence>
<reference evidence="7" key="1">
    <citation type="journal article" date="2023" name="J. Hosp. Infect.">
        <title>Cross-contamination of carbapenem-resistant Gram-negative bacteria between patients and hospital environment in the first year of a newly built surgical ward.</title>
        <authorList>
            <person name="Boutin S."/>
            <person name="Scherrer M."/>
            <person name="Spath I."/>
            <person name="Kocer K."/>
            <person name="Heeg K."/>
            <person name="Nurjadi D."/>
        </authorList>
    </citation>
    <scope>NUCLEOTIDE SEQUENCE</scope>
    <source>
        <strain evidence="7">KE10384</strain>
    </source>
</reference>
<dbReference type="InterPro" id="IPR016128">
    <property type="entry name" value="Pyosin/cloacin_T_dom"/>
</dbReference>
<dbReference type="Pfam" id="PF03515">
    <property type="entry name" value="Cloacin"/>
    <property type="match status" value="1"/>
</dbReference>
<comment type="caution">
    <text evidence="7">The sequence shown here is derived from an EMBL/GenBank/DDBJ whole genome shotgun (WGS) entry which is preliminary data.</text>
</comment>
<organism evidence="7 8">
    <name type="scientific">Klebsiella aerogenes</name>
    <name type="common">Enterobacter aerogenes</name>
    <dbReference type="NCBI Taxonomy" id="548"/>
    <lineage>
        <taxon>Bacteria</taxon>
        <taxon>Pseudomonadati</taxon>
        <taxon>Pseudomonadota</taxon>
        <taxon>Gammaproteobacteria</taxon>
        <taxon>Enterobacterales</taxon>
        <taxon>Enterobacteriaceae</taxon>
        <taxon>Klebsiella/Raoultella group</taxon>
        <taxon>Klebsiella</taxon>
    </lineage>
</organism>
<feature type="coiled-coil region" evidence="4">
    <location>
        <begin position="344"/>
        <end position="373"/>
    </location>
</feature>
<dbReference type="EMBL" id="JARELW010000001">
    <property type="protein sequence ID" value="MEA8797662.1"/>
    <property type="molecule type" value="Genomic_DNA"/>
</dbReference>
<dbReference type="GO" id="GO:0031640">
    <property type="term" value="P:killing of cells of another organism"/>
    <property type="evidence" value="ECO:0007669"/>
    <property type="project" value="UniProtKB-KW"/>
</dbReference>
<dbReference type="InterPro" id="IPR036302">
    <property type="entry name" value="Pyosin/cloacin_T_dom_sf"/>
</dbReference>
<keyword evidence="3" id="KW-0078">Bacteriocin</keyword>
<dbReference type="RefSeq" id="WP_323786779.1">
    <property type="nucleotide sequence ID" value="NZ_JARELW010000001.1"/>
</dbReference>
<evidence type="ECO:0000313" key="7">
    <source>
        <dbReference type="EMBL" id="MEA8797662.1"/>
    </source>
</evidence>
<dbReference type="SUPFAM" id="SSF69369">
    <property type="entry name" value="Cloacin translocation domain"/>
    <property type="match status" value="2"/>
</dbReference>
<gene>
    <name evidence="7" type="ORF">PZT46_00105</name>
</gene>
<evidence type="ECO:0000256" key="2">
    <source>
        <dbReference type="ARBA" id="ARBA00023022"/>
    </source>
</evidence>
<keyword evidence="2" id="KW-0044">Antibiotic</keyword>